<evidence type="ECO:0000313" key="14">
    <source>
        <dbReference type="EMBL" id="QIE01830.1"/>
    </source>
</evidence>
<evidence type="ECO:0000259" key="11">
    <source>
        <dbReference type="Pfam" id="PF01706"/>
    </source>
</evidence>
<dbReference type="RefSeq" id="WP_163118926.1">
    <property type="nucleotide sequence ID" value="NZ_CP047588.1"/>
</dbReference>
<keyword evidence="14" id="KW-0966">Cell projection</keyword>
<dbReference type="InterPro" id="IPR028263">
    <property type="entry name" value="FliG_N"/>
</dbReference>
<comment type="similarity">
    <text evidence="3">Belongs to the FliG family.</text>
</comment>
<dbReference type="EMBL" id="CP047588">
    <property type="protein sequence ID" value="QIE01830.1"/>
    <property type="molecule type" value="Genomic_DNA"/>
</dbReference>
<dbReference type="GO" id="GO:0071973">
    <property type="term" value="P:bacterial-type flagellum-dependent cell motility"/>
    <property type="evidence" value="ECO:0007669"/>
    <property type="project" value="InterPro"/>
</dbReference>
<dbReference type="GO" id="GO:0006935">
    <property type="term" value="P:chemotaxis"/>
    <property type="evidence" value="ECO:0007669"/>
    <property type="project" value="UniProtKB-KW"/>
</dbReference>
<keyword evidence="9" id="KW-0975">Bacterial flagellum</keyword>
<evidence type="ECO:0000256" key="1">
    <source>
        <dbReference type="ARBA" id="ARBA00004117"/>
    </source>
</evidence>
<dbReference type="InterPro" id="IPR032779">
    <property type="entry name" value="FliG_M"/>
</dbReference>
<dbReference type="InterPro" id="IPR023087">
    <property type="entry name" value="Flg_Motor_Flig_C"/>
</dbReference>
<dbReference type="Pfam" id="PF01706">
    <property type="entry name" value="FliG_C"/>
    <property type="match status" value="1"/>
</dbReference>
<evidence type="ECO:0000256" key="3">
    <source>
        <dbReference type="ARBA" id="ARBA00010299"/>
    </source>
</evidence>
<dbReference type="SUPFAM" id="SSF48029">
    <property type="entry name" value="FliG"/>
    <property type="match status" value="2"/>
</dbReference>
<keyword evidence="6" id="KW-0145">Chemotaxis</keyword>
<evidence type="ECO:0000313" key="15">
    <source>
        <dbReference type="Proteomes" id="UP000502958"/>
    </source>
</evidence>
<proteinExistence type="inferred from homology"/>
<dbReference type="InterPro" id="IPR011002">
    <property type="entry name" value="FliG_a-hlx"/>
</dbReference>
<dbReference type="GO" id="GO:0009425">
    <property type="term" value="C:bacterial-type flagellum basal body"/>
    <property type="evidence" value="ECO:0007669"/>
    <property type="project" value="UniProtKB-SubCell"/>
</dbReference>
<dbReference type="Gene3D" id="1.10.220.30">
    <property type="match status" value="3"/>
</dbReference>
<evidence type="ECO:0000259" key="12">
    <source>
        <dbReference type="Pfam" id="PF14841"/>
    </source>
</evidence>
<keyword evidence="14" id="KW-0969">Cilium</keyword>
<keyword evidence="14" id="KW-0282">Flagellum</keyword>
<evidence type="ECO:0000256" key="8">
    <source>
        <dbReference type="ARBA" id="ARBA00023136"/>
    </source>
</evidence>
<evidence type="ECO:0000256" key="7">
    <source>
        <dbReference type="ARBA" id="ARBA00022779"/>
    </source>
</evidence>
<evidence type="ECO:0000256" key="5">
    <source>
        <dbReference type="ARBA" id="ARBA00022475"/>
    </source>
</evidence>
<dbReference type="GO" id="GO:0005886">
    <property type="term" value="C:plasma membrane"/>
    <property type="evidence" value="ECO:0007669"/>
    <property type="project" value="UniProtKB-SubCell"/>
</dbReference>
<keyword evidence="8" id="KW-0472">Membrane</keyword>
<keyword evidence="5" id="KW-1003">Cell membrane</keyword>
<evidence type="ECO:0000259" key="13">
    <source>
        <dbReference type="Pfam" id="PF14842"/>
    </source>
</evidence>
<dbReference type="Pfam" id="PF14841">
    <property type="entry name" value="FliG_M"/>
    <property type="match status" value="1"/>
</dbReference>
<dbReference type="Proteomes" id="UP000502958">
    <property type="component" value="Chromosome"/>
</dbReference>
<dbReference type="PANTHER" id="PTHR30534:SF0">
    <property type="entry name" value="FLAGELLAR MOTOR SWITCH PROTEIN FLIG"/>
    <property type="match status" value="1"/>
</dbReference>
<evidence type="ECO:0000256" key="6">
    <source>
        <dbReference type="ARBA" id="ARBA00022500"/>
    </source>
</evidence>
<protein>
    <recommendedName>
        <fullName evidence="4">Flagellar motor switch protein FliG</fullName>
    </recommendedName>
</protein>
<reference evidence="14 15" key="1">
    <citation type="submission" date="2020-01" db="EMBL/GenBank/DDBJ databases">
        <title>Complete genome of Buchnera aphidicola isolated from Chaitophorus populeti.</title>
        <authorList>
            <person name="Park J."/>
            <person name="Xi H."/>
        </authorList>
    </citation>
    <scope>NUCLEOTIDE SEQUENCE [LARGE SCALE GENOMIC DNA]</scope>
    <source>
        <strain evidence="14 15">UsonBac</strain>
    </source>
</reference>
<dbReference type="InterPro" id="IPR000090">
    <property type="entry name" value="Flg_Motor_Flig"/>
</dbReference>
<evidence type="ECO:0000256" key="10">
    <source>
        <dbReference type="ARBA" id="ARBA00025598"/>
    </source>
</evidence>
<sequence>MSLNGIEKSALLLMTIGAEQAGEILKNLTPYEVQELIASMINIQSVSNKKLQEVLLECYNLAIKNNIFNYNNSDEYLLKMLTEALGDKAGNSILQEALEIRNAKISIKALNYISAQKIACLLKDEHPQVITTILVFLHQKQSAQILTFFNQEKRAEIILRITEFHGVEEGILIELNKVIKNLINNKKIVLSERGGVKTAVKILNSMDIKKEKETIQIIKTFNKTLAKSIIDEMFLFENIVDLDDKYIKIIIQNLEREKLYIALINTTVAVREKFFKNMSDKESKSISNRLNEKSYISSVSIKNEQKLILIMIHNILKNGDLSLENLREYYV</sequence>
<name>A0A6C1FB71_BUCUN</name>
<dbReference type="NCBIfam" id="TIGR00207">
    <property type="entry name" value="fliG"/>
    <property type="match status" value="1"/>
</dbReference>
<dbReference type="PRINTS" id="PR00954">
    <property type="entry name" value="FLGMOTORFLIG"/>
</dbReference>
<accession>A0A6C1FB71</accession>
<comment type="function">
    <text evidence="10">FliG is one of three proteins (FliG, FliN, FliM) that forms the rotor-mounted switch complex (C ring), located at the base of the basal body. This complex interacts with the CheY and CheZ chemotaxis proteins, in addition to contacting components of the motor that determine the direction of flagellar rotation.</text>
</comment>
<feature type="domain" description="Flagellar motor switch protein FliG C-terminal" evidence="11">
    <location>
        <begin position="218"/>
        <end position="323"/>
    </location>
</feature>
<keyword evidence="7" id="KW-0283">Flagellar rotation</keyword>
<feature type="domain" description="Flagellar motor switch protein FliG N-terminal" evidence="13">
    <location>
        <begin position="3"/>
        <end position="99"/>
    </location>
</feature>
<evidence type="ECO:0000256" key="4">
    <source>
        <dbReference type="ARBA" id="ARBA00021870"/>
    </source>
</evidence>
<gene>
    <name evidence="14" type="primary">fliG</name>
    <name evidence="14" type="ORF">GUU85_00350</name>
</gene>
<dbReference type="Pfam" id="PF14842">
    <property type="entry name" value="FliG_N"/>
    <property type="match status" value="1"/>
</dbReference>
<dbReference type="AlphaFoldDB" id="A0A6C1FB71"/>
<evidence type="ECO:0000256" key="2">
    <source>
        <dbReference type="ARBA" id="ARBA00004515"/>
    </source>
</evidence>
<comment type="subcellular location">
    <subcellularLocation>
        <location evidence="1">Bacterial flagellum basal body</location>
    </subcellularLocation>
    <subcellularLocation>
        <location evidence="2">Cell inner membrane</location>
        <topology evidence="2">Peripheral membrane protein</topology>
        <orientation evidence="2">Cytoplasmic side</orientation>
    </subcellularLocation>
</comment>
<evidence type="ECO:0000256" key="9">
    <source>
        <dbReference type="ARBA" id="ARBA00023143"/>
    </source>
</evidence>
<feature type="domain" description="Flagellar motor switch protein FliG middle" evidence="12">
    <location>
        <begin position="116"/>
        <end position="184"/>
    </location>
</feature>
<organism evidence="14 15">
    <name type="scientific">Buchnera aphidicola subsp. Uroleucon sonchi</name>
    <dbReference type="NCBI Taxonomy" id="118118"/>
    <lineage>
        <taxon>Bacteria</taxon>
        <taxon>Pseudomonadati</taxon>
        <taxon>Pseudomonadota</taxon>
        <taxon>Gammaproteobacteria</taxon>
        <taxon>Enterobacterales</taxon>
        <taxon>Erwiniaceae</taxon>
        <taxon>Buchnera</taxon>
    </lineage>
</organism>
<dbReference type="PANTHER" id="PTHR30534">
    <property type="entry name" value="FLAGELLAR MOTOR SWITCH PROTEIN FLIG"/>
    <property type="match status" value="1"/>
</dbReference>
<dbReference type="GO" id="GO:0003774">
    <property type="term" value="F:cytoskeletal motor activity"/>
    <property type="evidence" value="ECO:0007669"/>
    <property type="project" value="InterPro"/>
</dbReference>